<feature type="transmembrane region" description="Helical" evidence="1">
    <location>
        <begin position="63"/>
        <end position="80"/>
    </location>
</feature>
<proteinExistence type="predicted"/>
<dbReference type="EMBL" id="JAIWYP010000006">
    <property type="protein sequence ID" value="KAH3815126.1"/>
    <property type="molecule type" value="Genomic_DNA"/>
</dbReference>
<evidence type="ECO:0000313" key="3">
    <source>
        <dbReference type="Proteomes" id="UP000828390"/>
    </source>
</evidence>
<sequence length="88" mass="10231">MVFRQNLQPPSSQPDLHVTTSNTFHACKLQDNLVIAITKNIFSGRPKITIFADAMHDFHRNLIMAYVLYNAWIWFFVIIYNHPAANQI</sequence>
<evidence type="ECO:0000313" key="2">
    <source>
        <dbReference type="EMBL" id="KAH3815126.1"/>
    </source>
</evidence>
<keyword evidence="1" id="KW-0472">Membrane</keyword>
<gene>
    <name evidence="2" type="ORF">DPMN_143647</name>
</gene>
<keyword evidence="3" id="KW-1185">Reference proteome</keyword>
<evidence type="ECO:0000256" key="1">
    <source>
        <dbReference type="SAM" id="Phobius"/>
    </source>
</evidence>
<dbReference type="AlphaFoldDB" id="A0A9D4GGL3"/>
<keyword evidence="1" id="KW-0812">Transmembrane</keyword>
<dbReference type="Proteomes" id="UP000828390">
    <property type="component" value="Unassembled WGS sequence"/>
</dbReference>
<protein>
    <submittedName>
        <fullName evidence="2">Uncharacterized protein</fullName>
    </submittedName>
</protein>
<organism evidence="2 3">
    <name type="scientific">Dreissena polymorpha</name>
    <name type="common">Zebra mussel</name>
    <name type="synonym">Mytilus polymorpha</name>
    <dbReference type="NCBI Taxonomy" id="45954"/>
    <lineage>
        <taxon>Eukaryota</taxon>
        <taxon>Metazoa</taxon>
        <taxon>Spiralia</taxon>
        <taxon>Lophotrochozoa</taxon>
        <taxon>Mollusca</taxon>
        <taxon>Bivalvia</taxon>
        <taxon>Autobranchia</taxon>
        <taxon>Heteroconchia</taxon>
        <taxon>Euheterodonta</taxon>
        <taxon>Imparidentia</taxon>
        <taxon>Neoheterodontei</taxon>
        <taxon>Myida</taxon>
        <taxon>Dreissenoidea</taxon>
        <taxon>Dreissenidae</taxon>
        <taxon>Dreissena</taxon>
    </lineage>
</organism>
<accession>A0A9D4GGL3</accession>
<reference evidence="2" key="1">
    <citation type="journal article" date="2019" name="bioRxiv">
        <title>The Genome of the Zebra Mussel, Dreissena polymorpha: A Resource for Invasive Species Research.</title>
        <authorList>
            <person name="McCartney M.A."/>
            <person name="Auch B."/>
            <person name="Kono T."/>
            <person name="Mallez S."/>
            <person name="Zhang Y."/>
            <person name="Obille A."/>
            <person name="Becker A."/>
            <person name="Abrahante J.E."/>
            <person name="Garbe J."/>
            <person name="Badalamenti J.P."/>
            <person name="Herman A."/>
            <person name="Mangelson H."/>
            <person name="Liachko I."/>
            <person name="Sullivan S."/>
            <person name="Sone E.D."/>
            <person name="Koren S."/>
            <person name="Silverstein K.A.T."/>
            <person name="Beckman K.B."/>
            <person name="Gohl D.M."/>
        </authorList>
    </citation>
    <scope>NUCLEOTIDE SEQUENCE</scope>
    <source>
        <strain evidence="2">Duluth1</strain>
        <tissue evidence="2">Whole animal</tissue>
    </source>
</reference>
<comment type="caution">
    <text evidence="2">The sequence shown here is derived from an EMBL/GenBank/DDBJ whole genome shotgun (WGS) entry which is preliminary data.</text>
</comment>
<keyword evidence="1" id="KW-1133">Transmembrane helix</keyword>
<name>A0A9D4GGL3_DREPO</name>
<reference evidence="2" key="2">
    <citation type="submission" date="2020-11" db="EMBL/GenBank/DDBJ databases">
        <authorList>
            <person name="McCartney M.A."/>
            <person name="Auch B."/>
            <person name="Kono T."/>
            <person name="Mallez S."/>
            <person name="Becker A."/>
            <person name="Gohl D.M."/>
            <person name="Silverstein K.A.T."/>
            <person name="Koren S."/>
            <person name="Bechman K.B."/>
            <person name="Herman A."/>
            <person name="Abrahante J.E."/>
            <person name="Garbe J."/>
        </authorList>
    </citation>
    <scope>NUCLEOTIDE SEQUENCE</scope>
    <source>
        <strain evidence="2">Duluth1</strain>
        <tissue evidence="2">Whole animal</tissue>
    </source>
</reference>